<dbReference type="InterPro" id="IPR003597">
    <property type="entry name" value="Ig_C1-set"/>
</dbReference>
<sequence>KLIKIVFIVFTDTHSLEYQYTTLTHQYTGFPEFTAVGLLDGKQFMFYSSSNKMLIPENWIKNSMSEDYWKNEEQDMQGQHDDFNNIFTKIKNQFNDSRGHTLQRMYGCKNDDGGITRRYDQYGFDGEDLISLDLKTGTWTAVKPQAEILKHNWDSTGHTTGRKNFLEHECIDLLNTFVNYGRETLKRKDPPEASLFQNHSRSPEVVCHATGFFPKALNISWQKDGEDVLEYVDLRETLPNQDGSFQKRSILKVSAEELQKHTYTCVIEHSSLEKDLVLPVSERRILRDGGSGGGQMGIIIGVVVALVAVVAGIVVWKK</sequence>
<feature type="non-terminal residue" evidence="5">
    <location>
        <position position="318"/>
    </location>
</feature>
<evidence type="ECO:0000256" key="1">
    <source>
        <dbReference type="ARBA" id="ARBA00023180"/>
    </source>
</evidence>
<dbReference type="PRINTS" id="PR01638">
    <property type="entry name" value="MHCCLASSI"/>
</dbReference>
<keyword evidence="3" id="KW-0812">Transmembrane</keyword>
<protein>
    <submittedName>
        <fullName evidence="5">Major histocompatibility complex class I UXA2</fullName>
    </submittedName>
</protein>
<dbReference type="Pfam" id="PF07654">
    <property type="entry name" value="C1-set"/>
    <property type="match status" value="1"/>
</dbReference>
<dbReference type="InterPro" id="IPR001039">
    <property type="entry name" value="MHC_I_a_a1/a2"/>
</dbReference>
<dbReference type="Gene3D" id="2.60.40.10">
    <property type="entry name" value="Immunoglobulins"/>
    <property type="match status" value="1"/>
</dbReference>
<dbReference type="InterPro" id="IPR013783">
    <property type="entry name" value="Ig-like_fold"/>
</dbReference>
<dbReference type="AlphaFoldDB" id="A0AAD5AMD6"/>
<dbReference type="InterPro" id="IPR037055">
    <property type="entry name" value="MHC_I-like_Ag-recog_sf"/>
</dbReference>
<dbReference type="InterPro" id="IPR011162">
    <property type="entry name" value="MHC_I/II-like_Ag-recog"/>
</dbReference>
<dbReference type="InterPro" id="IPR011161">
    <property type="entry name" value="MHC_I-like_Ag-recog"/>
</dbReference>
<feature type="transmembrane region" description="Helical" evidence="3">
    <location>
        <begin position="296"/>
        <end position="316"/>
    </location>
</feature>
<dbReference type="SUPFAM" id="SSF54452">
    <property type="entry name" value="MHC antigen-recognition domain"/>
    <property type="match status" value="1"/>
</dbReference>
<evidence type="ECO:0000313" key="5">
    <source>
        <dbReference type="EMBL" id="KAI5618545.1"/>
    </source>
</evidence>
<keyword evidence="3" id="KW-1133">Transmembrane helix</keyword>
<dbReference type="CDD" id="cd07698">
    <property type="entry name" value="IgC1_MHC_I_alpha3"/>
    <property type="match status" value="1"/>
</dbReference>
<evidence type="ECO:0000313" key="6">
    <source>
        <dbReference type="Proteomes" id="UP001205998"/>
    </source>
</evidence>
<dbReference type="InterPro" id="IPR036179">
    <property type="entry name" value="Ig-like_dom_sf"/>
</dbReference>
<dbReference type="GO" id="GO:0006955">
    <property type="term" value="P:immune response"/>
    <property type="evidence" value="ECO:0007669"/>
    <property type="project" value="TreeGrafter"/>
</dbReference>
<evidence type="ECO:0000256" key="3">
    <source>
        <dbReference type="SAM" id="Phobius"/>
    </source>
</evidence>
<comment type="caution">
    <text evidence="5">The sequence shown here is derived from an EMBL/GenBank/DDBJ whole genome shotgun (WGS) entry which is preliminary data.</text>
</comment>
<proteinExistence type="inferred from homology"/>
<dbReference type="GO" id="GO:0009897">
    <property type="term" value="C:external side of plasma membrane"/>
    <property type="evidence" value="ECO:0007669"/>
    <property type="project" value="TreeGrafter"/>
</dbReference>
<dbReference type="SMART" id="SM00407">
    <property type="entry name" value="IGc1"/>
    <property type="match status" value="1"/>
</dbReference>
<evidence type="ECO:0000256" key="2">
    <source>
        <dbReference type="RuleBase" id="RU004439"/>
    </source>
</evidence>
<dbReference type="EMBL" id="MU551694">
    <property type="protein sequence ID" value="KAI5618545.1"/>
    <property type="molecule type" value="Genomic_DNA"/>
</dbReference>
<dbReference type="PANTHER" id="PTHR16675:SF237">
    <property type="entry name" value="MHC CLASS I ANTIGEN TRANSCRIPT VARIANT 1-RELATED"/>
    <property type="match status" value="1"/>
</dbReference>
<dbReference type="InterPro" id="IPR007110">
    <property type="entry name" value="Ig-like_dom"/>
</dbReference>
<feature type="domain" description="Ig-like" evidence="4">
    <location>
        <begin position="190"/>
        <end position="277"/>
    </location>
</feature>
<dbReference type="PROSITE" id="PS50835">
    <property type="entry name" value="IG_LIKE"/>
    <property type="match status" value="1"/>
</dbReference>
<name>A0AAD5AMD6_SILAS</name>
<evidence type="ECO:0000259" key="4">
    <source>
        <dbReference type="PROSITE" id="PS50835"/>
    </source>
</evidence>
<dbReference type="FunFam" id="3.30.500.10:FF:000001">
    <property type="entry name" value="H-2 class I histocompatibility antigen, alpha chain"/>
    <property type="match status" value="1"/>
</dbReference>
<accession>A0AAD5AMD6</accession>
<dbReference type="Pfam" id="PF00129">
    <property type="entry name" value="MHC_I"/>
    <property type="match status" value="1"/>
</dbReference>
<dbReference type="PANTHER" id="PTHR16675">
    <property type="entry name" value="MHC CLASS I-RELATED"/>
    <property type="match status" value="1"/>
</dbReference>
<reference evidence="5" key="1">
    <citation type="submission" date="2018-07" db="EMBL/GenBank/DDBJ databases">
        <title>Comparative genomics of catfishes provides insights into carnivory and benthic adaptation.</title>
        <authorList>
            <person name="Zhang Y."/>
            <person name="Wang D."/>
            <person name="Peng Z."/>
            <person name="Zheng S."/>
            <person name="Shao F."/>
            <person name="Tao W."/>
        </authorList>
    </citation>
    <scope>NUCLEOTIDE SEQUENCE</scope>
    <source>
        <strain evidence="5">Chongqing</strain>
    </source>
</reference>
<dbReference type="SUPFAM" id="SSF48726">
    <property type="entry name" value="Immunoglobulin"/>
    <property type="match status" value="1"/>
</dbReference>
<dbReference type="GO" id="GO:0005615">
    <property type="term" value="C:extracellular space"/>
    <property type="evidence" value="ECO:0007669"/>
    <property type="project" value="TreeGrafter"/>
</dbReference>
<keyword evidence="1" id="KW-0325">Glycoprotein</keyword>
<keyword evidence="6" id="KW-1185">Reference proteome</keyword>
<dbReference type="InterPro" id="IPR050208">
    <property type="entry name" value="MHC_class-I_related"/>
</dbReference>
<feature type="non-terminal residue" evidence="5">
    <location>
        <position position="1"/>
    </location>
</feature>
<dbReference type="Proteomes" id="UP001205998">
    <property type="component" value="Unassembled WGS sequence"/>
</dbReference>
<gene>
    <name evidence="5" type="ORF">C0J50_21937</name>
</gene>
<keyword evidence="3" id="KW-0472">Membrane</keyword>
<dbReference type="Gene3D" id="3.30.500.10">
    <property type="entry name" value="MHC class I-like antigen recognition-like"/>
    <property type="match status" value="1"/>
</dbReference>
<comment type="similarity">
    <text evidence="2">Belongs to the MHC class I family.</text>
</comment>
<organism evidence="5 6">
    <name type="scientific">Silurus asotus</name>
    <name type="common">Amur catfish</name>
    <name type="synonym">Parasilurus asotus</name>
    <dbReference type="NCBI Taxonomy" id="30991"/>
    <lineage>
        <taxon>Eukaryota</taxon>
        <taxon>Metazoa</taxon>
        <taxon>Chordata</taxon>
        <taxon>Craniata</taxon>
        <taxon>Vertebrata</taxon>
        <taxon>Euteleostomi</taxon>
        <taxon>Actinopterygii</taxon>
        <taxon>Neopterygii</taxon>
        <taxon>Teleostei</taxon>
        <taxon>Ostariophysi</taxon>
        <taxon>Siluriformes</taxon>
        <taxon>Siluridae</taxon>
        <taxon>Silurus</taxon>
    </lineage>
</organism>